<dbReference type="Pfam" id="PF13458">
    <property type="entry name" value="Peripla_BP_6"/>
    <property type="match status" value="1"/>
</dbReference>
<dbReference type="InterPro" id="IPR051010">
    <property type="entry name" value="BCAA_transport"/>
</dbReference>
<name>A0A4Z0BUS6_9BURK</name>
<dbReference type="Proteomes" id="UP000298180">
    <property type="component" value="Unassembled WGS sequence"/>
</dbReference>
<feature type="domain" description="Leucine-binding protein" evidence="4">
    <location>
        <begin position="32"/>
        <end position="367"/>
    </location>
</feature>
<reference evidence="5 6" key="1">
    <citation type="submission" date="2019-03" db="EMBL/GenBank/DDBJ databases">
        <title>Ramlibacter henchirensis DSM 14656, whole genome shotgun sequence.</title>
        <authorList>
            <person name="Zhang X."/>
            <person name="Feng G."/>
            <person name="Zhu H."/>
        </authorList>
    </citation>
    <scope>NUCLEOTIDE SEQUENCE [LARGE SCALE GENOMIC DNA]</scope>
    <source>
        <strain evidence="5 6">DSM 14656</strain>
    </source>
</reference>
<evidence type="ECO:0000313" key="5">
    <source>
        <dbReference type="EMBL" id="TFZ02581.1"/>
    </source>
</evidence>
<dbReference type="InterPro" id="IPR028082">
    <property type="entry name" value="Peripla_BP_I"/>
</dbReference>
<dbReference type="PANTHER" id="PTHR30483:SF37">
    <property type="entry name" value="ABC TRANSPORTER SUBSTRATE-BINDING PROTEIN"/>
    <property type="match status" value="1"/>
</dbReference>
<accession>A0A4Z0BUS6</accession>
<feature type="signal peptide" evidence="3">
    <location>
        <begin position="1"/>
        <end position="27"/>
    </location>
</feature>
<dbReference type="RefSeq" id="WP_135264106.1">
    <property type="nucleotide sequence ID" value="NZ_SMLM01000002.1"/>
</dbReference>
<dbReference type="AlphaFoldDB" id="A0A4Z0BUS6"/>
<keyword evidence="2 3" id="KW-0732">Signal</keyword>
<comment type="similarity">
    <text evidence="1">Belongs to the leucine-binding protein family.</text>
</comment>
<dbReference type="SUPFAM" id="SSF53822">
    <property type="entry name" value="Periplasmic binding protein-like I"/>
    <property type="match status" value="1"/>
</dbReference>
<organism evidence="5 6">
    <name type="scientific">Ramlibacter henchirensis</name>
    <dbReference type="NCBI Taxonomy" id="204072"/>
    <lineage>
        <taxon>Bacteria</taxon>
        <taxon>Pseudomonadati</taxon>
        <taxon>Pseudomonadota</taxon>
        <taxon>Betaproteobacteria</taxon>
        <taxon>Burkholderiales</taxon>
        <taxon>Comamonadaceae</taxon>
        <taxon>Ramlibacter</taxon>
    </lineage>
</organism>
<dbReference type="InterPro" id="IPR028081">
    <property type="entry name" value="Leu-bd"/>
</dbReference>
<gene>
    <name evidence="5" type="ORF">EZ313_15080</name>
</gene>
<evidence type="ECO:0000313" key="6">
    <source>
        <dbReference type="Proteomes" id="UP000298180"/>
    </source>
</evidence>
<dbReference type="OrthoDB" id="9783240at2"/>
<dbReference type="EMBL" id="SMLM01000002">
    <property type="protein sequence ID" value="TFZ02581.1"/>
    <property type="molecule type" value="Genomic_DNA"/>
</dbReference>
<evidence type="ECO:0000259" key="4">
    <source>
        <dbReference type="Pfam" id="PF13458"/>
    </source>
</evidence>
<dbReference type="CDD" id="cd06338">
    <property type="entry name" value="PBP1_ABC_ligand_binding-like"/>
    <property type="match status" value="1"/>
</dbReference>
<feature type="chain" id="PRO_5021434191" evidence="3">
    <location>
        <begin position="28"/>
        <end position="402"/>
    </location>
</feature>
<proteinExistence type="inferred from homology"/>
<keyword evidence="6" id="KW-1185">Reference proteome</keyword>
<evidence type="ECO:0000256" key="2">
    <source>
        <dbReference type="ARBA" id="ARBA00022729"/>
    </source>
</evidence>
<protein>
    <submittedName>
        <fullName evidence="5">ABC transporter substrate-binding protein</fullName>
    </submittedName>
</protein>
<evidence type="ECO:0000256" key="1">
    <source>
        <dbReference type="ARBA" id="ARBA00010062"/>
    </source>
</evidence>
<dbReference type="PANTHER" id="PTHR30483">
    <property type="entry name" value="LEUCINE-SPECIFIC-BINDING PROTEIN"/>
    <property type="match status" value="1"/>
</dbReference>
<sequence>MKPDFLRRSILVSFASSAALLPLPGLAADKVLKIGAALPLTGPLSPEGVRQRNGYQMWADTVNAKGGIKAGGDTYKVEMVYVDYQSNTPRAVQSVERLITQDKVDFLFGPFGSGAVKAASAVSEKYGVPMIAPNAASEQVYDQGFKYLFGVYSPNQTLTEPVAELVAKTQPTIKKVAILARNDLFPTAIADELQKSVKSRGIEVVYSEKFAIGTVDFGAAMTKMRSTTPDWVFIAGYTNDLILARKQMAEQGVSGKLLTMVVGAADRNFIKAVGPLAENVTTFAWWDVAAGYKSKDIFGSAENFGKLYEAKFNEPPEYAGAGSAACGVVLQMAIEKVGGVDKAKVRDAIAATDAMTFWGPVKFGPTGQISSLKPPLLQNQKGNPVVIYPPEIKRADLKIGFK</sequence>
<comment type="caution">
    <text evidence="5">The sequence shown here is derived from an EMBL/GenBank/DDBJ whole genome shotgun (WGS) entry which is preliminary data.</text>
</comment>
<dbReference type="Gene3D" id="3.40.50.2300">
    <property type="match status" value="2"/>
</dbReference>
<evidence type="ECO:0000256" key="3">
    <source>
        <dbReference type="SAM" id="SignalP"/>
    </source>
</evidence>